<dbReference type="GO" id="GO:0005524">
    <property type="term" value="F:ATP binding"/>
    <property type="evidence" value="ECO:0007669"/>
    <property type="project" value="UniProtKB-UniRule"/>
</dbReference>
<dbReference type="EC" id="2.7.1.24" evidence="5 6"/>
<dbReference type="GO" id="GO:0004140">
    <property type="term" value="F:dephospho-CoA kinase activity"/>
    <property type="evidence" value="ECO:0007669"/>
    <property type="project" value="UniProtKB-UniRule"/>
</dbReference>
<dbReference type="InterPro" id="IPR027417">
    <property type="entry name" value="P-loop_NTPase"/>
</dbReference>
<comment type="function">
    <text evidence="5">Catalyzes the phosphorylation of the 3'-hydroxyl group of dephosphocoenzyme A to form coenzyme A.</text>
</comment>
<evidence type="ECO:0000256" key="5">
    <source>
        <dbReference type="HAMAP-Rule" id="MF_00376"/>
    </source>
</evidence>
<comment type="similarity">
    <text evidence="1 5">Belongs to the CoaE family.</text>
</comment>
<evidence type="ECO:0000256" key="3">
    <source>
        <dbReference type="ARBA" id="ARBA00022840"/>
    </source>
</evidence>
<feature type="binding site" evidence="5">
    <location>
        <begin position="19"/>
        <end position="24"/>
    </location>
    <ligand>
        <name>ATP</name>
        <dbReference type="ChEBI" id="CHEBI:30616"/>
    </ligand>
</feature>
<dbReference type="PROSITE" id="PS51219">
    <property type="entry name" value="DPCK"/>
    <property type="match status" value="1"/>
</dbReference>
<dbReference type="EMBL" id="FQWD01000002">
    <property type="protein sequence ID" value="SHG11984.1"/>
    <property type="molecule type" value="Genomic_DNA"/>
</dbReference>
<organism evidence="7 8">
    <name type="scientific">Marisediminitalea aggregata</name>
    <dbReference type="NCBI Taxonomy" id="634436"/>
    <lineage>
        <taxon>Bacteria</taxon>
        <taxon>Pseudomonadati</taxon>
        <taxon>Pseudomonadota</taxon>
        <taxon>Gammaproteobacteria</taxon>
        <taxon>Alteromonadales</taxon>
        <taxon>Alteromonadaceae</taxon>
        <taxon>Marisediminitalea</taxon>
    </lineage>
</organism>
<dbReference type="Proteomes" id="UP000184520">
    <property type="component" value="Unassembled WGS sequence"/>
</dbReference>
<dbReference type="AlphaFoldDB" id="A0A1M5H7R9"/>
<sequence>MAVSAQSRPFLVGLTGGIGSGKTLVSDTFARLGVDIVDADIIARDVVAPGSEGLSALVEHFGSGIVTASGELNRAALRERVFSNEEEKAWLNACLHPRIRHAMQQAAANVKSSYGILAVPLLIENDLTGMVDRVTVVDCPEDMQVARAMQRDGSSETIIRSIIASQATREQRLAVADDVIDNSLTPEHTREQVKALHATYQAIASQSN</sequence>
<dbReference type="GO" id="GO:0005737">
    <property type="term" value="C:cytoplasm"/>
    <property type="evidence" value="ECO:0007669"/>
    <property type="project" value="UniProtKB-SubCell"/>
</dbReference>
<dbReference type="PANTHER" id="PTHR10695:SF46">
    <property type="entry name" value="BIFUNCTIONAL COENZYME A SYNTHASE-RELATED"/>
    <property type="match status" value="1"/>
</dbReference>
<evidence type="ECO:0000313" key="7">
    <source>
        <dbReference type="EMBL" id="SHG11984.1"/>
    </source>
</evidence>
<comment type="subcellular location">
    <subcellularLocation>
        <location evidence="5">Cytoplasm</location>
    </subcellularLocation>
</comment>
<keyword evidence="4 5" id="KW-0173">Coenzyme A biosynthesis</keyword>
<keyword evidence="5 7" id="KW-0418">Kinase</keyword>
<dbReference type="GO" id="GO:0015937">
    <property type="term" value="P:coenzyme A biosynthetic process"/>
    <property type="evidence" value="ECO:0007669"/>
    <property type="project" value="UniProtKB-UniRule"/>
</dbReference>
<keyword evidence="3 5" id="KW-0067">ATP-binding</keyword>
<protein>
    <recommendedName>
        <fullName evidence="5 6">Dephospho-CoA kinase</fullName>
        <ecNumber evidence="5 6">2.7.1.24</ecNumber>
    </recommendedName>
    <alternativeName>
        <fullName evidence="5">Dephosphocoenzyme A kinase</fullName>
    </alternativeName>
</protein>
<dbReference type="NCBIfam" id="TIGR00152">
    <property type="entry name" value="dephospho-CoA kinase"/>
    <property type="match status" value="1"/>
</dbReference>
<evidence type="ECO:0000256" key="2">
    <source>
        <dbReference type="ARBA" id="ARBA00022741"/>
    </source>
</evidence>
<keyword evidence="2 5" id="KW-0547">Nucleotide-binding</keyword>
<evidence type="ECO:0000256" key="1">
    <source>
        <dbReference type="ARBA" id="ARBA00009018"/>
    </source>
</evidence>
<comment type="pathway">
    <text evidence="5">Cofactor biosynthesis; coenzyme A biosynthesis; CoA from (R)-pantothenate: step 5/5.</text>
</comment>
<dbReference type="SUPFAM" id="SSF52540">
    <property type="entry name" value="P-loop containing nucleoside triphosphate hydrolases"/>
    <property type="match status" value="1"/>
</dbReference>
<reference evidence="8" key="1">
    <citation type="submission" date="2016-11" db="EMBL/GenBank/DDBJ databases">
        <authorList>
            <person name="Varghese N."/>
            <person name="Submissions S."/>
        </authorList>
    </citation>
    <scope>NUCLEOTIDE SEQUENCE [LARGE SCALE GENOMIC DNA]</scope>
    <source>
        <strain evidence="8">CGMCC 1.8995</strain>
    </source>
</reference>
<keyword evidence="5" id="KW-0963">Cytoplasm</keyword>
<comment type="catalytic activity">
    <reaction evidence="5">
        <text>3'-dephospho-CoA + ATP = ADP + CoA + H(+)</text>
        <dbReference type="Rhea" id="RHEA:18245"/>
        <dbReference type="ChEBI" id="CHEBI:15378"/>
        <dbReference type="ChEBI" id="CHEBI:30616"/>
        <dbReference type="ChEBI" id="CHEBI:57287"/>
        <dbReference type="ChEBI" id="CHEBI:57328"/>
        <dbReference type="ChEBI" id="CHEBI:456216"/>
        <dbReference type="EC" id="2.7.1.24"/>
    </reaction>
</comment>
<accession>A0A1M5H7R9</accession>
<keyword evidence="8" id="KW-1185">Reference proteome</keyword>
<dbReference type="Pfam" id="PF01121">
    <property type="entry name" value="CoaE"/>
    <property type="match status" value="1"/>
</dbReference>
<dbReference type="HAMAP" id="MF_00376">
    <property type="entry name" value="Dephospho_CoA_kinase"/>
    <property type="match status" value="1"/>
</dbReference>
<evidence type="ECO:0000313" key="8">
    <source>
        <dbReference type="Proteomes" id="UP000184520"/>
    </source>
</evidence>
<dbReference type="CDD" id="cd02022">
    <property type="entry name" value="DPCK"/>
    <property type="match status" value="1"/>
</dbReference>
<evidence type="ECO:0000256" key="6">
    <source>
        <dbReference type="NCBIfam" id="TIGR00152"/>
    </source>
</evidence>
<dbReference type="PANTHER" id="PTHR10695">
    <property type="entry name" value="DEPHOSPHO-COA KINASE-RELATED"/>
    <property type="match status" value="1"/>
</dbReference>
<dbReference type="RefSeq" id="WP_073319756.1">
    <property type="nucleotide sequence ID" value="NZ_FQWD01000002.1"/>
</dbReference>
<dbReference type="OrthoDB" id="9812943at2"/>
<name>A0A1M5H7R9_9ALTE</name>
<dbReference type="InterPro" id="IPR001977">
    <property type="entry name" value="Depp_CoAkinase"/>
</dbReference>
<gene>
    <name evidence="5" type="primary">coaE</name>
    <name evidence="7" type="ORF">SAMN05216361_1346</name>
</gene>
<proteinExistence type="inferred from homology"/>
<dbReference type="STRING" id="634436.SAMN05216361_1346"/>
<dbReference type="UniPathway" id="UPA00241">
    <property type="reaction ID" value="UER00356"/>
</dbReference>
<keyword evidence="5" id="KW-0808">Transferase</keyword>
<evidence type="ECO:0000256" key="4">
    <source>
        <dbReference type="ARBA" id="ARBA00022993"/>
    </source>
</evidence>
<dbReference type="Gene3D" id="3.40.50.300">
    <property type="entry name" value="P-loop containing nucleotide triphosphate hydrolases"/>
    <property type="match status" value="1"/>
</dbReference>